<reference evidence="10" key="1">
    <citation type="journal article" date="2014" name="Proc. Natl. Acad. Sci. U.S.A.">
        <title>Extensive sampling of basidiomycete genomes demonstrates inadequacy of the white-rot/brown-rot paradigm for wood decay fungi.</title>
        <authorList>
            <person name="Riley R."/>
            <person name="Salamov A.A."/>
            <person name="Brown D.W."/>
            <person name="Nagy L.G."/>
            <person name="Floudas D."/>
            <person name="Held B.W."/>
            <person name="Levasseur A."/>
            <person name="Lombard V."/>
            <person name="Morin E."/>
            <person name="Otillar R."/>
            <person name="Lindquist E.A."/>
            <person name="Sun H."/>
            <person name="LaButti K.M."/>
            <person name="Schmutz J."/>
            <person name="Jabbour D."/>
            <person name="Luo H."/>
            <person name="Baker S.E."/>
            <person name="Pisabarro A.G."/>
            <person name="Walton J.D."/>
            <person name="Blanchette R.A."/>
            <person name="Henrissat B."/>
            <person name="Martin F."/>
            <person name="Cullen D."/>
            <person name="Hibbett D.S."/>
            <person name="Grigoriev I.V."/>
        </authorList>
    </citation>
    <scope>NUCLEOTIDE SEQUENCE [LARGE SCALE GENOMIC DNA]</scope>
    <source>
        <strain evidence="10">CBS 339.88</strain>
    </source>
</reference>
<feature type="transmembrane region" description="Helical" evidence="8">
    <location>
        <begin position="12"/>
        <end position="33"/>
    </location>
</feature>
<dbReference type="PANTHER" id="PTHR21212:SF0">
    <property type="entry name" value="SEIPIN"/>
    <property type="match status" value="1"/>
</dbReference>
<feature type="region of interest" description="Disordered" evidence="7">
    <location>
        <begin position="265"/>
        <end position="292"/>
    </location>
</feature>
<evidence type="ECO:0000256" key="1">
    <source>
        <dbReference type="ARBA" id="ARBA00004477"/>
    </source>
</evidence>
<protein>
    <submittedName>
        <fullName evidence="9">Uncharacterized protein</fullName>
    </submittedName>
</protein>
<dbReference type="InterPro" id="IPR009617">
    <property type="entry name" value="Seipin"/>
</dbReference>
<keyword evidence="5" id="KW-0443">Lipid metabolism</keyword>
<dbReference type="EMBL" id="KL142367">
    <property type="protein sequence ID" value="KDR85345.1"/>
    <property type="molecule type" value="Genomic_DNA"/>
</dbReference>
<dbReference type="STRING" id="685588.A0A067TQ53"/>
<feature type="transmembrane region" description="Helical" evidence="8">
    <location>
        <begin position="224"/>
        <end position="251"/>
    </location>
</feature>
<dbReference type="GO" id="GO:0140042">
    <property type="term" value="P:lipid droplet formation"/>
    <property type="evidence" value="ECO:0007669"/>
    <property type="project" value="UniProtKB-ARBA"/>
</dbReference>
<accession>A0A067TQ53</accession>
<evidence type="ECO:0000256" key="7">
    <source>
        <dbReference type="SAM" id="MobiDB-lite"/>
    </source>
</evidence>
<evidence type="ECO:0000256" key="5">
    <source>
        <dbReference type="ARBA" id="ARBA00023098"/>
    </source>
</evidence>
<feature type="transmembrane region" description="Helical" evidence="8">
    <location>
        <begin position="40"/>
        <end position="65"/>
    </location>
</feature>
<keyword evidence="2 8" id="KW-0812">Transmembrane</keyword>
<proteinExistence type="predicted"/>
<evidence type="ECO:0000313" key="10">
    <source>
        <dbReference type="Proteomes" id="UP000027222"/>
    </source>
</evidence>
<keyword evidence="6 8" id="KW-0472">Membrane</keyword>
<gene>
    <name evidence="9" type="ORF">GALMADRAFT_52054</name>
</gene>
<dbReference type="PANTHER" id="PTHR21212">
    <property type="entry name" value="BERNARDINELLI-SEIP CONGENITAL LIPODYSTROPHY 2 HOMOLOG BSCL2 PROTEIN"/>
    <property type="match status" value="1"/>
</dbReference>
<evidence type="ECO:0000256" key="3">
    <source>
        <dbReference type="ARBA" id="ARBA00022824"/>
    </source>
</evidence>
<sequence>MADGDERPGILATIVATPFKIFIALCLGILSAIRPFAPRLVPALVCSLFIPLVLLLSASAGWVVWSSLSVSWQVPLYLQFGDGISPYAFVSLPTLVPQQRYDISVDLVLPYTESNLLLGNFMASLTLSTLSNRTLAHVRRPAIIPPPKPRIFSWNPTSANVKVPLIESFLASKSNLAANVQIGRGDGWTTLGLGQGREVNVIAASLRGLAVPHGIRGLAMRFPLFSALASAGIFLIILSAILGTCVLPLLLPPQEDNDEFQAMADAKRRGPNPPSGAQVPAESRRRRRSKGSRERPVSIYFLLNIHAFDLTHAIKQIKKEAPVENLPPVTDEDLTRGLRRRSSKLVVGSSEGEK</sequence>
<dbReference type="GO" id="GO:0005789">
    <property type="term" value="C:endoplasmic reticulum membrane"/>
    <property type="evidence" value="ECO:0007669"/>
    <property type="project" value="UniProtKB-SubCell"/>
</dbReference>
<organism evidence="9 10">
    <name type="scientific">Galerina marginata (strain CBS 339.88)</name>
    <dbReference type="NCBI Taxonomy" id="685588"/>
    <lineage>
        <taxon>Eukaryota</taxon>
        <taxon>Fungi</taxon>
        <taxon>Dikarya</taxon>
        <taxon>Basidiomycota</taxon>
        <taxon>Agaricomycotina</taxon>
        <taxon>Agaricomycetes</taxon>
        <taxon>Agaricomycetidae</taxon>
        <taxon>Agaricales</taxon>
        <taxon>Agaricineae</taxon>
        <taxon>Strophariaceae</taxon>
        <taxon>Galerina</taxon>
    </lineage>
</organism>
<dbReference type="CDD" id="cd23995">
    <property type="entry name" value="Seipin_BSCL2_like"/>
    <property type="match status" value="1"/>
</dbReference>
<dbReference type="Proteomes" id="UP000027222">
    <property type="component" value="Unassembled WGS sequence"/>
</dbReference>
<dbReference type="OrthoDB" id="3990054at2759"/>
<evidence type="ECO:0000256" key="4">
    <source>
        <dbReference type="ARBA" id="ARBA00022989"/>
    </source>
</evidence>
<evidence type="ECO:0000313" key="9">
    <source>
        <dbReference type="EMBL" id="KDR85345.1"/>
    </source>
</evidence>
<feature type="region of interest" description="Disordered" evidence="7">
    <location>
        <begin position="324"/>
        <end position="354"/>
    </location>
</feature>
<dbReference type="GO" id="GO:0006629">
    <property type="term" value="P:lipid metabolic process"/>
    <property type="evidence" value="ECO:0007669"/>
    <property type="project" value="UniProtKB-KW"/>
</dbReference>
<evidence type="ECO:0000256" key="2">
    <source>
        <dbReference type="ARBA" id="ARBA00022692"/>
    </source>
</evidence>
<evidence type="ECO:0000256" key="8">
    <source>
        <dbReference type="SAM" id="Phobius"/>
    </source>
</evidence>
<dbReference type="Pfam" id="PF06775">
    <property type="entry name" value="Seipin"/>
    <property type="match status" value="1"/>
</dbReference>
<dbReference type="AlphaFoldDB" id="A0A067TQ53"/>
<keyword evidence="3" id="KW-0256">Endoplasmic reticulum</keyword>
<keyword evidence="10" id="KW-1185">Reference proteome</keyword>
<name>A0A067TQ53_GALM3</name>
<comment type="subcellular location">
    <subcellularLocation>
        <location evidence="1">Endoplasmic reticulum membrane</location>
        <topology evidence="1">Multi-pass membrane protein</topology>
    </subcellularLocation>
</comment>
<dbReference type="HOGENOM" id="CLU_064559_0_0_1"/>
<keyword evidence="4 8" id="KW-1133">Transmembrane helix</keyword>
<evidence type="ECO:0000256" key="6">
    <source>
        <dbReference type="ARBA" id="ARBA00023136"/>
    </source>
</evidence>